<evidence type="ECO:0000256" key="1">
    <source>
        <dbReference type="ARBA" id="ARBA00022676"/>
    </source>
</evidence>
<feature type="domain" description="Glycosyl transferase family 1" evidence="3">
    <location>
        <begin position="60"/>
        <end position="207"/>
    </location>
</feature>
<keyword evidence="2" id="KW-0808">Transferase</keyword>
<evidence type="ECO:0000256" key="2">
    <source>
        <dbReference type="ARBA" id="ARBA00022679"/>
    </source>
</evidence>
<dbReference type="Proteomes" id="UP000019140">
    <property type="component" value="Unassembled WGS sequence"/>
</dbReference>
<dbReference type="CDD" id="cd03801">
    <property type="entry name" value="GT4_PimA-like"/>
    <property type="match status" value="1"/>
</dbReference>
<evidence type="ECO:0000259" key="3">
    <source>
        <dbReference type="Pfam" id="PF00534"/>
    </source>
</evidence>
<sequence length="230" mass="24979">MRAHLPPFRGAACPLGLSPSFTATATPTPDGPLVFEAADGTSTLLGPHCLLIAARMDAREGEKGHRELIRILPAVKRDVPDVQLVCAGPGDDRHALQQLARHHGVADAVFFPGYVPLGTLQALYRHCYALVMPSRQEGFGLAYLEAMQHAKPCVGCFHQGAEDIIAHGETGLLVHDPADAPSLLGALNTLLQDRTYAQWLGQNGYKRLQREFTARHYQARLKAHITGLLD</sequence>
<evidence type="ECO:0000313" key="4">
    <source>
        <dbReference type="EMBL" id="ETX05436.1"/>
    </source>
</evidence>
<dbReference type="InterPro" id="IPR001296">
    <property type="entry name" value="Glyco_trans_1"/>
</dbReference>
<keyword evidence="5" id="KW-1185">Reference proteome</keyword>
<dbReference type="EMBL" id="AZHX01000950">
    <property type="protein sequence ID" value="ETX05436.1"/>
    <property type="molecule type" value="Genomic_DNA"/>
</dbReference>
<dbReference type="Gene3D" id="3.40.50.2000">
    <property type="entry name" value="Glycogen Phosphorylase B"/>
    <property type="match status" value="1"/>
</dbReference>
<evidence type="ECO:0000313" key="5">
    <source>
        <dbReference type="Proteomes" id="UP000019140"/>
    </source>
</evidence>
<reference evidence="4 5" key="1">
    <citation type="journal article" date="2014" name="Nature">
        <title>An environmental bacterial taxon with a large and distinct metabolic repertoire.</title>
        <authorList>
            <person name="Wilson M.C."/>
            <person name="Mori T."/>
            <person name="Ruckert C."/>
            <person name="Uria A.R."/>
            <person name="Helf M.J."/>
            <person name="Takada K."/>
            <person name="Gernert C."/>
            <person name="Steffens U.A."/>
            <person name="Heycke N."/>
            <person name="Schmitt S."/>
            <person name="Rinke C."/>
            <person name="Helfrich E.J."/>
            <person name="Brachmann A.O."/>
            <person name="Gurgui C."/>
            <person name="Wakimoto T."/>
            <person name="Kracht M."/>
            <person name="Crusemann M."/>
            <person name="Hentschel U."/>
            <person name="Abe I."/>
            <person name="Matsunaga S."/>
            <person name="Kalinowski J."/>
            <person name="Takeyama H."/>
            <person name="Piel J."/>
        </authorList>
    </citation>
    <scope>NUCLEOTIDE SEQUENCE [LARGE SCALE GENOMIC DNA]</scope>
    <source>
        <strain evidence="5">TSY2</strain>
    </source>
</reference>
<gene>
    <name evidence="4" type="ORF">ETSY2_22920</name>
</gene>
<dbReference type="GO" id="GO:0016757">
    <property type="term" value="F:glycosyltransferase activity"/>
    <property type="evidence" value="ECO:0007669"/>
    <property type="project" value="UniProtKB-KW"/>
</dbReference>
<keyword evidence="1" id="KW-0328">Glycosyltransferase</keyword>
<proteinExistence type="predicted"/>
<dbReference type="PANTHER" id="PTHR12526:SF510">
    <property type="entry name" value="D-INOSITOL 3-PHOSPHATE GLYCOSYLTRANSFERASE"/>
    <property type="match status" value="1"/>
</dbReference>
<dbReference type="SUPFAM" id="SSF53756">
    <property type="entry name" value="UDP-Glycosyltransferase/glycogen phosphorylase"/>
    <property type="match status" value="1"/>
</dbReference>
<dbReference type="Pfam" id="PF00534">
    <property type="entry name" value="Glycos_transf_1"/>
    <property type="match status" value="1"/>
</dbReference>
<name>W4M688_9BACT</name>
<protein>
    <recommendedName>
        <fullName evidence="3">Glycosyl transferase family 1 domain-containing protein</fullName>
    </recommendedName>
</protein>
<dbReference type="PANTHER" id="PTHR12526">
    <property type="entry name" value="GLYCOSYLTRANSFERASE"/>
    <property type="match status" value="1"/>
</dbReference>
<dbReference type="AlphaFoldDB" id="W4M688"/>
<organism evidence="4 5">
    <name type="scientific">Candidatus Entotheonella gemina</name>
    <dbReference type="NCBI Taxonomy" id="1429439"/>
    <lineage>
        <taxon>Bacteria</taxon>
        <taxon>Pseudomonadati</taxon>
        <taxon>Nitrospinota/Tectimicrobiota group</taxon>
        <taxon>Candidatus Tectimicrobiota</taxon>
        <taxon>Candidatus Entotheonellia</taxon>
        <taxon>Candidatus Entotheonellales</taxon>
        <taxon>Candidatus Entotheonellaceae</taxon>
        <taxon>Candidatus Entotheonella</taxon>
    </lineage>
</organism>
<dbReference type="HOGENOM" id="CLU_1203041_0_0_7"/>
<comment type="caution">
    <text evidence="4">The sequence shown here is derived from an EMBL/GenBank/DDBJ whole genome shotgun (WGS) entry which is preliminary data.</text>
</comment>
<accession>W4M688</accession>